<reference evidence="1 2" key="1">
    <citation type="submission" date="2017-06" db="EMBL/GenBank/DDBJ databases">
        <authorList>
            <person name="Kim H.J."/>
            <person name="Triplett B.A."/>
        </authorList>
    </citation>
    <scope>NUCLEOTIDE SEQUENCE [LARGE SCALE GENOMIC DNA]</scope>
    <source>
        <strain evidence="1 2">DSM 14713</strain>
    </source>
</reference>
<dbReference type="EMBL" id="CP022163">
    <property type="protein sequence ID" value="ATB33826.1"/>
    <property type="molecule type" value="Genomic_DNA"/>
</dbReference>
<proteinExistence type="predicted"/>
<evidence type="ECO:0000313" key="2">
    <source>
        <dbReference type="Proteomes" id="UP000217289"/>
    </source>
</evidence>
<organism evidence="1 2">
    <name type="scientific">Melittangium boletus DSM 14713</name>
    <dbReference type="NCBI Taxonomy" id="1294270"/>
    <lineage>
        <taxon>Bacteria</taxon>
        <taxon>Pseudomonadati</taxon>
        <taxon>Myxococcota</taxon>
        <taxon>Myxococcia</taxon>
        <taxon>Myxococcales</taxon>
        <taxon>Cystobacterineae</taxon>
        <taxon>Archangiaceae</taxon>
        <taxon>Melittangium</taxon>
    </lineage>
</organism>
<gene>
    <name evidence="1" type="ORF">MEBOL_007324</name>
</gene>
<dbReference type="Proteomes" id="UP000217289">
    <property type="component" value="Chromosome"/>
</dbReference>
<sequence>MGLGLPLVTGTQKASPYVLGAVGGILGYELSQAQAPAPEVALTRPRLLPLVSFSGDGGLVGMSGRF</sequence>
<dbReference type="AlphaFoldDB" id="A0A250ISA3"/>
<accession>A0A250ISA3</accession>
<keyword evidence="2" id="KW-1185">Reference proteome</keyword>
<protein>
    <submittedName>
        <fullName evidence="1">Uncharacterized protein</fullName>
    </submittedName>
</protein>
<name>A0A250ISA3_9BACT</name>
<evidence type="ECO:0000313" key="1">
    <source>
        <dbReference type="EMBL" id="ATB33826.1"/>
    </source>
</evidence>
<dbReference type="RefSeq" id="WP_095981807.1">
    <property type="nucleotide sequence ID" value="NZ_CP022163.1"/>
</dbReference>
<dbReference type="KEGG" id="mbd:MEBOL_007324"/>